<keyword evidence="2" id="KW-1185">Reference proteome</keyword>
<gene>
    <name evidence="1" type="ORF">K1T71_013804</name>
</gene>
<evidence type="ECO:0000313" key="2">
    <source>
        <dbReference type="Proteomes" id="UP000824533"/>
    </source>
</evidence>
<proteinExistence type="predicted"/>
<dbReference type="EMBL" id="CM034413">
    <property type="protein sequence ID" value="KAJ0170433.1"/>
    <property type="molecule type" value="Genomic_DNA"/>
</dbReference>
<dbReference type="Proteomes" id="UP000824533">
    <property type="component" value="Linkage Group LG27"/>
</dbReference>
<protein>
    <submittedName>
        <fullName evidence="1">Uncharacterized protein</fullName>
    </submittedName>
</protein>
<organism evidence="1 2">
    <name type="scientific">Dendrolimus kikuchii</name>
    <dbReference type="NCBI Taxonomy" id="765133"/>
    <lineage>
        <taxon>Eukaryota</taxon>
        <taxon>Metazoa</taxon>
        <taxon>Ecdysozoa</taxon>
        <taxon>Arthropoda</taxon>
        <taxon>Hexapoda</taxon>
        <taxon>Insecta</taxon>
        <taxon>Pterygota</taxon>
        <taxon>Neoptera</taxon>
        <taxon>Endopterygota</taxon>
        <taxon>Lepidoptera</taxon>
        <taxon>Glossata</taxon>
        <taxon>Ditrysia</taxon>
        <taxon>Bombycoidea</taxon>
        <taxon>Lasiocampidae</taxon>
        <taxon>Dendrolimus</taxon>
    </lineage>
</organism>
<accession>A0ACC1CFS5</accession>
<name>A0ACC1CFS5_9NEOP</name>
<reference evidence="1 2" key="1">
    <citation type="journal article" date="2021" name="Front. Genet.">
        <title>Chromosome-Level Genome Assembly Reveals Significant Gene Expansion in the Toll and IMD Signaling Pathways of Dendrolimus kikuchii.</title>
        <authorList>
            <person name="Zhou J."/>
            <person name="Wu P."/>
            <person name="Xiong Z."/>
            <person name="Liu N."/>
            <person name="Zhao N."/>
            <person name="Ji M."/>
            <person name="Qiu Y."/>
            <person name="Yang B."/>
        </authorList>
    </citation>
    <scope>NUCLEOTIDE SEQUENCE [LARGE SCALE GENOMIC DNA]</scope>
    <source>
        <strain evidence="1">Ann1</strain>
    </source>
</reference>
<evidence type="ECO:0000313" key="1">
    <source>
        <dbReference type="EMBL" id="KAJ0170433.1"/>
    </source>
</evidence>
<sequence length="296" mass="33845">MLTISLLLILPVIYAKIQVDITASNGDDKLIHLSGSSLHPITDDEKHTFDLTEENLKNAVLRYFGAMPDHAYVKSPTPWGDLYKTFSWNEVHTALKPIRAKMLSSSSEQLLVHKEMMNNTQDQPMKLNTKIEKNLENAVMSFWDMDGELTVNQDIQYNFHFKTNKETEMPFSYTSKWGVETWKMEHITVGSKYPIEIPFEPNQNIMLELQTTKGVMKIQVDYEATLHGSAAVNFSNKKGGHHFWSLDITSLVDAGDLRRSVKSTEVLEVMFHSDAKLVVYDASTMNVLYTKPMDIY</sequence>
<comment type="caution">
    <text evidence="1">The sequence shown here is derived from an EMBL/GenBank/DDBJ whole genome shotgun (WGS) entry which is preliminary data.</text>
</comment>